<dbReference type="GO" id="GO:0005739">
    <property type="term" value="C:mitochondrion"/>
    <property type="evidence" value="ECO:0007669"/>
    <property type="project" value="TreeGrafter"/>
</dbReference>
<dbReference type="GO" id="GO:0004370">
    <property type="term" value="F:glycerol kinase activity"/>
    <property type="evidence" value="ECO:0007669"/>
    <property type="project" value="UniProtKB-EC"/>
</dbReference>
<dbReference type="GO" id="GO:0006071">
    <property type="term" value="P:glycerol metabolic process"/>
    <property type="evidence" value="ECO:0007669"/>
    <property type="project" value="UniProtKB-KW"/>
</dbReference>
<reference evidence="13" key="2">
    <citation type="submission" date="2021-01" db="EMBL/GenBank/DDBJ databases">
        <authorList>
            <person name="Schikora-Tamarit M.A."/>
        </authorList>
    </citation>
    <scope>NUCLEOTIDE SEQUENCE</scope>
    <source>
        <strain evidence="13">CBS6075</strain>
    </source>
</reference>
<evidence type="ECO:0000256" key="1">
    <source>
        <dbReference type="ARBA" id="ARBA00005190"/>
    </source>
</evidence>
<evidence type="ECO:0000259" key="11">
    <source>
        <dbReference type="Pfam" id="PF00370"/>
    </source>
</evidence>
<dbReference type="GO" id="GO:0005524">
    <property type="term" value="F:ATP binding"/>
    <property type="evidence" value="ECO:0007669"/>
    <property type="project" value="UniProtKB-KW"/>
</dbReference>
<evidence type="ECO:0000256" key="10">
    <source>
        <dbReference type="RuleBase" id="RU003733"/>
    </source>
</evidence>
<keyword evidence="5" id="KW-0547">Nucleotide-binding</keyword>
<name>A0A9P8P9Y7_9ASCO</name>
<dbReference type="InterPro" id="IPR018483">
    <property type="entry name" value="Carb_kinase_FGGY_CS"/>
</dbReference>
<dbReference type="FunFam" id="3.30.420.40:FF:000086">
    <property type="entry name" value="Glycerol kinase"/>
    <property type="match status" value="1"/>
</dbReference>
<dbReference type="PANTHER" id="PTHR10196">
    <property type="entry name" value="SUGAR KINASE"/>
    <property type="match status" value="1"/>
</dbReference>
<protein>
    <recommendedName>
        <fullName evidence="3">glycerol kinase</fullName>
        <ecNumber evidence="3">2.7.1.30</ecNumber>
    </recommendedName>
    <alternativeName>
        <fullName evidence="9">ATP:glycerol 3-phosphotransferase</fullName>
    </alternativeName>
</protein>
<gene>
    <name evidence="13" type="ORF">OGAPHI_002062</name>
</gene>
<keyword evidence="4 10" id="KW-0808">Transferase</keyword>
<evidence type="ECO:0000256" key="9">
    <source>
        <dbReference type="ARBA" id="ARBA00043149"/>
    </source>
</evidence>
<comment type="pathway">
    <text evidence="1">Polyol metabolism; glycerol degradation via glycerol kinase pathway; sn-glycerol 3-phosphate from glycerol: step 1/1.</text>
</comment>
<organism evidence="13 14">
    <name type="scientific">Ogataea philodendri</name>
    <dbReference type="NCBI Taxonomy" id="1378263"/>
    <lineage>
        <taxon>Eukaryota</taxon>
        <taxon>Fungi</taxon>
        <taxon>Dikarya</taxon>
        <taxon>Ascomycota</taxon>
        <taxon>Saccharomycotina</taxon>
        <taxon>Pichiomycetes</taxon>
        <taxon>Pichiales</taxon>
        <taxon>Pichiaceae</taxon>
        <taxon>Ogataea</taxon>
    </lineage>
</organism>
<dbReference type="GO" id="GO:0046167">
    <property type="term" value="P:glycerol-3-phosphate biosynthetic process"/>
    <property type="evidence" value="ECO:0007669"/>
    <property type="project" value="TreeGrafter"/>
</dbReference>
<comment type="similarity">
    <text evidence="2 10">Belongs to the FGGY kinase family.</text>
</comment>
<dbReference type="AlphaFoldDB" id="A0A9P8P9Y7"/>
<dbReference type="InterPro" id="IPR018484">
    <property type="entry name" value="FGGY_N"/>
</dbReference>
<evidence type="ECO:0000259" key="12">
    <source>
        <dbReference type="Pfam" id="PF02782"/>
    </source>
</evidence>
<dbReference type="PROSITE" id="PS00933">
    <property type="entry name" value="FGGY_KINASES_1"/>
    <property type="match status" value="1"/>
</dbReference>
<reference evidence="13" key="1">
    <citation type="journal article" date="2021" name="Open Biol.">
        <title>Shared evolutionary footprints suggest mitochondrial oxidative damage underlies multiple complex I losses in fungi.</title>
        <authorList>
            <person name="Schikora-Tamarit M.A."/>
            <person name="Marcet-Houben M."/>
            <person name="Nosek J."/>
            <person name="Gabaldon T."/>
        </authorList>
    </citation>
    <scope>NUCLEOTIDE SEQUENCE</scope>
    <source>
        <strain evidence="13">CBS6075</strain>
    </source>
</reference>
<dbReference type="PANTHER" id="PTHR10196:SF69">
    <property type="entry name" value="GLYCEROL KINASE"/>
    <property type="match status" value="1"/>
</dbReference>
<evidence type="ECO:0000256" key="6">
    <source>
        <dbReference type="ARBA" id="ARBA00022777"/>
    </source>
</evidence>
<evidence type="ECO:0000256" key="5">
    <source>
        <dbReference type="ARBA" id="ARBA00022741"/>
    </source>
</evidence>
<dbReference type="NCBIfam" id="TIGR01311">
    <property type="entry name" value="glycerol_kin"/>
    <property type="match status" value="1"/>
</dbReference>
<dbReference type="FunFam" id="3.30.420.40:FF:000108">
    <property type="entry name" value="Glycerol kinase, glycosomal"/>
    <property type="match status" value="1"/>
</dbReference>
<keyword evidence="8" id="KW-0067">ATP-binding</keyword>
<accession>A0A9P8P9Y7</accession>
<dbReference type="SUPFAM" id="SSF53067">
    <property type="entry name" value="Actin-like ATPase domain"/>
    <property type="match status" value="2"/>
</dbReference>
<keyword evidence="6 10" id="KW-0418">Kinase</keyword>
<feature type="domain" description="Carbohydrate kinase FGGY C-terminal" evidence="12">
    <location>
        <begin position="342"/>
        <end position="557"/>
    </location>
</feature>
<dbReference type="Proteomes" id="UP000769157">
    <property type="component" value="Unassembled WGS sequence"/>
</dbReference>
<dbReference type="EC" id="2.7.1.30" evidence="3"/>
<dbReference type="Pfam" id="PF00370">
    <property type="entry name" value="FGGY_N"/>
    <property type="match status" value="1"/>
</dbReference>
<dbReference type="OrthoDB" id="5422795at2759"/>
<sequence>MTSVPLICSIDIGTTSTRVILFTDSGEEVTKHQIEYSTSAKEGSKRNSPTIFSNEGIPLDIGEGGHVKVEEDHHAGPTLSFPEPGWVECDPCHILANVLECLGACLTQLEISNSEEPLDGSSPTVYHVAAIGIANMRETTIIWSKKTGRPLHNGIVWNDTRTLSLMNNLNANVPVSIRREIQERAGCPISTYFSALKWTWLYQNVPLIRNAYESGEGDLMFGTVDTWLIYNITREKSFMTDITNASRTSFMNLQTKNYDEQLLEFWGVDPNKMHLPEIVPSSHNFGTFELRDLKEIGYNRHVLSEDEANIVSKYLRNVPITGCLGDQSASLVGQLAFHKGDAKCTYGTGAFLLYNTGDTQLVSEHGAVTTVGYWFPELDESVDGPKCAEPHFCLEGSIAVAGSCVQWLRDNLKLIYSASHIGPLAAQAPTSAGVVFVPAFSGLFAPYWNAQTTGTIFGLTQYSKATHIARAAIEGVCFQVRAILNAMVSDASSSHEFLAKASQHHRENPLNTLHVDGGMSQSDVVMQIQADILGPSVSVVRSHNAECTALGSAIAAGLHKDVKIWESLEHVKKKLGGDTNGPNMYVAQLEDAKREKMWRLWERAISRARDWLEDDEDEDVEIT</sequence>
<evidence type="ECO:0000256" key="2">
    <source>
        <dbReference type="ARBA" id="ARBA00009156"/>
    </source>
</evidence>
<evidence type="ECO:0000313" key="13">
    <source>
        <dbReference type="EMBL" id="KAH3668308.1"/>
    </source>
</evidence>
<proteinExistence type="inferred from homology"/>
<dbReference type="RefSeq" id="XP_046062722.1">
    <property type="nucleotide sequence ID" value="XM_046202891.1"/>
</dbReference>
<evidence type="ECO:0000256" key="4">
    <source>
        <dbReference type="ARBA" id="ARBA00022679"/>
    </source>
</evidence>
<evidence type="ECO:0000313" key="14">
    <source>
        <dbReference type="Proteomes" id="UP000769157"/>
    </source>
</evidence>
<keyword evidence="14" id="KW-1185">Reference proteome</keyword>
<feature type="domain" description="Carbohydrate kinase FGGY N-terminal" evidence="11">
    <location>
        <begin position="69"/>
        <end position="333"/>
    </location>
</feature>
<dbReference type="InterPro" id="IPR005999">
    <property type="entry name" value="Glycerol_kin"/>
</dbReference>
<dbReference type="Pfam" id="PF02782">
    <property type="entry name" value="FGGY_C"/>
    <property type="match status" value="1"/>
</dbReference>
<dbReference type="GeneID" id="70234029"/>
<dbReference type="GO" id="GO:0006641">
    <property type="term" value="P:triglyceride metabolic process"/>
    <property type="evidence" value="ECO:0007669"/>
    <property type="project" value="TreeGrafter"/>
</dbReference>
<dbReference type="EMBL" id="JAEUBE010000158">
    <property type="protein sequence ID" value="KAH3668308.1"/>
    <property type="molecule type" value="Genomic_DNA"/>
</dbReference>
<comment type="caution">
    <text evidence="13">The sequence shown here is derived from an EMBL/GenBank/DDBJ whole genome shotgun (WGS) entry which is preliminary data.</text>
</comment>
<dbReference type="InterPro" id="IPR018485">
    <property type="entry name" value="FGGY_C"/>
</dbReference>
<evidence type="ECO:0000256" key="3">
    <source>
        <dbReference type="ARBA" id="ARBA00012099"/>
    </source>
</evidence>
<dbReference type="Gene3D" id="3.30.420.40">
    <property type="match status" value="2"/>
</dbReference>
<keyword evidence="7" id="KW-0319">Glycerol metabolism</keyword>
<evidence type="ECO:0000256" key="8">
    <source>
        <dbReference type="ARBA" id="ARBA00022840"/>
    </source>
</evidence>
<evidence type="ECO:0000256" key="7">
    <source>
        <dbReference type="ARBA" id="ARBA00022798"/>
    </source>
</evidence>
<dbReference type="PROSITE" id="PS00445">
    <property type="entry name" value="FGGY_KINASES_2"/>
    <property type="match status" value="1"/>
</dbReference>
<dbReference type="InterPro" id="IPR043129">
    <property type="entry name" value="ATPase_NBD"/>
</dbReference>